<reference evidence="1" key="1">
    <citation type="submission" date="2023-05" db="EMBL/GenBank/DDBJ databases">
        <authorList>
            <person name="Stuckert A."/>
        </authorList>
    </citation>
    <scope>NUCLEOTIDE SEQUENCE</scope>
</reference>
<dbReference type="Proteomes" id="UP001162483">
    <property type="component" value="Unassembled WGS sequence"/>
</dbReference>
<protein>
    <submittedName>
        <fullName evidence="1">Uncharacterized protein</fullName>
    </submittedName>
</protein>
<comment type="caution">
    <text evidence="1">The sequence shown here is derived from an EMBL/GenBank/DDBJ whole genome shotgun (WGS) entry which is preliminary data.</text>
</comment>
<evidence type="ECO:0000313" key="2">
    <source>
        <dbReference type="Proteomes" id="UP001162483"/>
    </source>
</evidence>
<evidence type="ECO:0000313" key="1">
    <source>
        <dbReference type="EMBL" id="CAI9609001.1"/>
    </source>
</evidence>
<organism evidence="1 2">
    <name type="scientific">Staurois parvus</name>
    <dbReference type="NCBI Taxonomy" id="386267"/>
    <lineage>
        <taxon>Eukaryota</taxon>
        <taxon>Metazoa</taxon>
        <taxon>Chordata</taxon>
        <taxon>Craniata</taxon>
        <taxon>Vertebrata</taxon>
        <taxon>Euteleostomi</taxon>
        <taxon>Amphibia</taxon>
        <taxon>Batrachia</taxon>
        <taxon>Anura</taxon>
        <taxon>Neobatrachia</taxon>
        <taxon>Ranoidea</taxon>
        <taxon>Ranidae</taxon>
        <taxon>Staurois</taxon>
    </lineage>
</organism>
<dbReference type="EMBL" id="CATNWA010018715">
    <property type="protein sequence ID" value="CAI9609001.1"/>
    <property type="molecule type" value="Genomic_DNA"/>
</dbReference>
<gene>
    <name evidence="1" type="ORF">SPARVUS_LOCUS14184959</name>
</gene>
<proteinExistence type="predicted"/>
<sequence length="45" mass="5127">MDRICGLSIMDWTLIHYTHSANPIHPTVIIRGGDTKYYSHRGTPT</sequence>
<accession>A0ABN9GN99</accession>
<keyword evidence="2" id="KW-1185">Reference proteome</keyword>
<name>A0ABN9GN99_9NEOB</name>